<organism evidence="1">
    <name type="scientific">Oryza meridionalis</name>
    <dbReference type="NCBI Taxonomy" id="40149"/>
    <lineage>
        <taxon>Eukaryota</taxon>
        <taxon>Viridiplantae</taxon>
        <taxon>Streptophyta</taxon>
        <taxon>Embryophyta</taxon>
        <taxon>Tracheophyta</taxon>
        <taxon>Spermatophyta</taxon>
        <taxon>Magnoliopsida</taxon>
        <taxon>Liliopsida</taxon>
        <taxon>Poales</taxon>
        <taxon>Poaceae</taxon>
        <taxon>BOP clade</taxon>
        <taxon>Oryzoideae</taxon>
        <taxon>Oryzeae</taxon>
        <taxon>Oryzinae</taxon>
        <taxon>Oryza</taxon>
    </lineage>
</organism>
<protein>
    <submittedName>
        <fullName evidence="1">Uncharacterized protein</fullName>
    </submittedName>
</protein>
<name>A0A0E0EGP1_9ORYZ</name>
<dbReference type="Proteomes" id="UP000008021">
    <property type="component" value="Chromosome 8"/>
</dbReference>
<dbReference type="Gramene" id="OMERI08G00340.1">
    <property type="protein sequence ID" value="OMERI08G00340.1"/>
    <property type="gene ID" value="OMERI08G00340"/>
</dbReference>
<evidence type="ECO:0000313" key="1">
    <source>
        <dbReference type="EnsemblPlants" id="OMERI08G00340.1"/>
    </source>
</evidence>
<dbReference type="HOGENOM" id="CLU_154874_0_0_1"/>
<reference evidence="1" key="1">
    <citation type="submission" date="2015-04" db="UniProtKB">
        <authorList>
            <consortium name="EnsemblPlants"/>
        </authorList>
    </citation>
    <scope>IDENTIFICATION</scope>
</reference>
<keyword evidence="2" id="KW-1185">Reference proteome</keyword>
<dbReference type="AlphaFoldDB" id="A0A0E0EGP1"/>
<sequence>MAIQSRRALRGRGGLREWQRGGWWPGGHYGRGDEAPLVSAADLEGGLVPVAVGVLGWPILHVVAMVPEDGVVDGDAKALMGLVEDADGGHRVVAGCVGSAAGVGLTALGDDLPTLGSCAPPGTPSLVPLPSRGGSHV</sequence>
<evidence type="ECO:0000313" key="2">
    <source>
        <dbReference type="Proteomes" id="UP000008021"/>
    </source>
</evidence>
<dbReference type="EnsemblPlants" id="OMERI08G00340.1">
    <property type="protein sequence ID" value="OMERI08G00340.1"/>
    <property type="gene ID" value="OMERI08G00340"/>
</dbReference>
<reference evidence="1" key="2">
    <citation type="submission" date="2018-05" db="EMBL/GenBank/DDBJ databases">
        <title>OmerRS3 (Oryza meridionalis Reference Sequence Version 3).</title>
        <authorList>
            <person name="Zhang J."/>
            <person name="Kudrna D."/>
            <person name="Lee S."/>
            <person name="Talag J."/>
            <person name="Welchert J."/>
            <person name="Wing R.A."/>
        </authorList>
    </citation>
    <scope>NUCLEOTIDE SEQUENCE [LARGE SCALE GENOMIC DNA]</scope>
    <source>
        <strain evidence="1">cv. OR44</strain>
    </source>
</reference>
<accession>A0A0E0EGP1</accession>
<proteinExistence type="predicted"/>